<gene>
    <name evidence="1" type="ORF">METZ01_LOCUS9625</name>
</gene>
<name>A0A381NQA6_9ZZZZ</name>
<sequence>MQHEKWSCPKCDEKNYELGEIRVTGSFWSRIFNIQNKKYSAVSCEKCSYTEFYKSQSSSTMVNVFDFFTT</sequence>
<protein>
    <recommendedName>
        <fullName evidence="2">GTP-binding protein</fullName>
    </recommendedName>
</protein>
<accession>A0A381NQA6</accession>
<evidence type="ECO:0000313" key="1">
    <source>
        <dbReference type="EMBL" id="SUZ56771.1"/>
    </source>
</evidence>
<dbReference type="EMBL" id="UINC01000522">
    <property type="protein sequence ID" value="SUZ56771.1"/>
    <property type="molecule type" value="Genomic_DNA"/>
</dbReference>
<dbReference type="InterPro" id="IPR018652">
    <property type="entry name" value="DUF2082_NA-bd_Znr"/>
</dbReference>
<dbReference type="Pfam" id="PF09855">
    <property type="entry name" value="Zn_ribbon_13"/>
    <property type="match status" value="1"/>
</dbReference>
<evidence type="ECO:0008006" key="2">
    <source>
        <dbReference type="Google" id="ProtNLM"/>
    </source>
</evidence>
<proteinExistence type="predicted"/>
<reference evidence="1" key="1">
    <citation type="submission" date="2018-05" db="EMBL/GenBank/DDBJ databases">
        <authorList>
            <person name="Lanie J.A."/>
            <person name="Ng W.-L."/>
            <person name="Kazmierczak K.M."/>
            <person name="Andrzejewski T.M."/>
            <person name="Davidsen T.M."/>
            <person name="Wayne K.J."/>
            <person name="Tettelin H."/>
            <person name="Glass J.I."/>
            <person name="Rusch D."/>
            <person name="Podicherti R."/>
            <person name="Tsui H.-C.T."/>
            <person name="Winkler M.E."/>
        </authorList>
    </citation>
    <scope>NUCLEOTIDE SEQUENCE</scope>
</reference>
<organism evidence="1">
    <name type="scientific">marine metagenome</name>
    <dbReference type="NCBI Taxonomy" id="408172"/>
    <lineage>
        <taxon>unclassified sequences</taxon>
        <taxon>metagenomes</taxon>
        <taxon>ecological metagenomes</taxon>
    </lineage>
</organism>
<dbReference type="AlphaFoldDB" id="A0A381NQA6"/>